<evidence type="ECO:0000256" key="1">
    <source>
        <dbReference type="ARBA" id="ARBA00023015"/>
    </source>
</evidence>
<evidence type="ECO:0000256" key="2">
    <source>
        <dbReference type="ARBA" id="ARBA00023125"/>
    </source>
</evidence>
<evidence type="ECO:0000259" key="5">
    <source>
        <dbReference type="PROSITE" id="PS01124"/>
    </source>
</evidence>
<name>Q7U5V1_PARMW</name>
<gene>
    <name evidence="6" type="ordered locus">SYNW1592</name>
</gene>
<evidence type="ECO:0000256" key="4">
    <source>
        <dbReference type="SAM" id="MobiDB-lite"/>
    </source>
</evidence>
<dbReference type="SMART" id="SM00342">
    <property type="entry name" value="HTH_ARAC"/>
    <property type="match status" value="1"/>
</dbReference>
<evidence type="ECO:0000313" key="6">
    <source>
        <dbReference type="EMBL" id="CAE08107.1"/>
    </source>
</evidence>
<reference evidence="6 7" key="1">
    <citation type="journal article" date="2003" name="Nature">
        <title>The genome of a motile marine Synechococcus.</title>
        <authorList>
            <person name="Palenik B."/>
            <person name="Brahamsha B."/>
            <person name="Larimer F."/>
            <person name="Land M."/>
            <person name="Hauser L."/>
            <person name="Chain P."/>
            <person name="Lamerdin J."/>
            <person name="Regala W."/>
            <person name="Allen E.A."/>
            <person name="McCarren J."/>
            <person name="Paulsen I."/>
            <person name="Dufresne A."/>
            <person name="Partensky F."/>
            <person name="Webb E."/>
            <person name="Waterbury J."/>
        </authorList>
    </citation>
    <scope>NUCLEOTIDE SEQUENCE [LARGE SCALE GENOMIC DNA]</scope>
    <source>
        <strain evidence="6 7">WH8102</strain>
    </source>
</reference>
<dbReference type="RefSeq" id="WP_011128456.1">
    <property type="nucleotide sequence ID" value="NC_005070.1"/>
</dbReference>
<organism evidence="6 7">
    <name type="scientific">Parasynechococcus marenigrum (strain WH8102)</name>
    <dbReference type="NCBI Taxonomy" id="84588"/>
    <lineage>
        <taxon>Bacteria</taxon>
        <taxon>Bacillati</taxon>
        <taxon>Cyanobacteriota</taxon>
        <taxon>Cyanophyceae</taxon>
        <taxon>Synechococcales</taxon>
        <taxon>Prochlorococcaceae</taxon>
        <taxon>Parasynechococcus</taxon>
        <taxon>Parasynechococcus marenigrum</taxon>
    </lineage>
</organism>
<keyword evidence="1" id="KW-0805">Transcription regulation</keyword>
<dbReference type="PANTHER" id="PTHR46796:SF12">
    <property type="entry name" value="HTH-TYPE DNA-BINDING TRANSCRIPTIONAL ACTIVATOR EUTR"/>
    <property type="match status" value="1"/>
</dbReference>
<dbReference type="InterPro" id="IPR018060">
    <property type="entry name" value="HTH_AraC"/>
</dbReference>
<dbReference type="InterPro" id="IPR009057">
    <property type="entry name" value="Homeodomain-like_sf"/>
</dbReference>
<dbReference type="Pfam" id="PF12833">
    <property type="entry name" value="HTH_18"/>
    <property type="match status" value="1"/>
</dbReference>
<sequence>MVCKQRLQRLAVATNEQRALDRINSVNSAAVTPELFQRLVELTKPQHHDPIQAELIEAELLELLSNRRLSQINSGELSHRAGLMKDLIAWGQGNPTQVISLEDITTTIFASRSSIVHSCRASFGMGPMTLLKQIRLGQVQAVLLNPQRQASMGFITVQAVATHFGFSSRNHFARDYRQLFGEAPSETLQRSATPGIRSHPVSVAHRPQMAMARR</sequence>
<dbReference type="InterPro" id="IPR050204">
    <property type="entry name" value="AraC_XylS_family_regulators"/>
</dbReference>
<feature type="region of interest" description="Disordered" evidence="4">
    <location>
        <begin position="186"/>
        <end position="214"/>
    </location>
</feature>
<dbReference type="GO" id="GO:0003700">
    <property type="term" value="F:DNA-binding transcription factor activity"/>
    <property type="evidence" value="ECO:0007669"/>
    <property type="project" value="InterPro"/>
</dbReference>
<protein>
    <submittedName>
        <fullName evidence="6">Possible AraC-type regulatory protein</fullName>
    </submittedName>
</protein>
<dbReference type="EMBL" id="BX569693">
    <property type="protein sequence ID" value="CAE08107.1"/>
    <property type="molecule type" value="Genomic_DNA"/>
</dbReference>
<dbReference type="PROSITE" id="PS01124">
    <property type="entry name" value="HTH_ARAC_FAMILY_2"/>
    <property type="match status" value="1"/>
</dbReference>
<dbReference type="HOGENOM" id="CLU_1288353_0_0_3"/>
<dbReference type="AlphaFoldDB" id="Q7U5V1"/>
<dbReference type="GO" id="GO:0043565">
    <property type="term" value="F:sequence-specific DNA binding"/>
    <property type="evidence" value="ECO:0007669"/>
    <property type="project" value="InterPro"/>
</dbReference>
<evidence type="ECO:0000313" key="7">
    <source>
        <dbReference type="Proteomes" id="UP000001422"/>
    </source>
</evidence>
<dbReference type="Proteomes" id="UP000001422">
    <property type="component" value="Chromosome"/>
</dbReference>
<keyword evidence="3" id="KW-0804">Transcription</keyword>
<keyword evidence="7" id="KW-1185">Reference proteome</keyword>
<keyword evidence="2" id="KW-0238">DNA-binding</keyword>
<dbReference type="eggNOG" id="COG4977">
    <property type="taxonomic scope" value="Bacteria"/>
</dbReference>
<proteinExistence type="predicted"/>
<dbReference type="Gene3D" id="1.10.10.60">
    <property type="entry name" value="Homeodomain-like"/>
    <property type="match status" value="1"/>
</dbReference>
<accession>Q7U5V1</accession>
<dbReference type="KEGG" id="syw:SYNW1592"/>
<feature type="domain" description="HTH araC/xylS-type" evidence="5">
    <location>
        <begin position="85"/>
        <end position="190"/>
    </location>
</feature>
<dbReference type="PANTHER" id="PTHR46796">
    <property type="entry name" value="HTH-TYPE TRANSCRIPTIONAL ACTIVATOR RHAS-RELATED"/>
    <property type="match status" value="1"/>
</dbReference>
<evidence type="ECO:0000256" key="3">
    <source>
        <dbReference type="ARBA" id="ARBA00023163"/>
    </source>
</evidence>
<dbReference type="SUPFAM" id="SSF46689">
    <property type="entry name" value="Homeodomain-like"/>
    <property type="match status" value="1"/>
</dbReference>